<accession>A0A840E865</accession>
<dbReference type="PANTHER" id="PTHR30158">
    <property type="entry name" value="ACRA/E-RELATED COMPONENT OF DRUG EFFLUX TRANSPORTER"/>
    <property type="match status" value="1"/>
</dbReference>
<dbReference type="Pfam" id="PF25917">
    <property type="entry name" value="BSH_RND"/>
    <property type="match status" value="1"/>
</dbReference>
<evidence type="ECO:0000256" key="3">
    <source>
        <dbReference type="SAM" id="Coils"/>
    </source>
</evidence>
<dbReference type="PANTHER" id="PTHR30158:SF23">
    <property type="entry name" value="MULTIDRUG RESISTANCE PROTEIN MEXA"/>
    <property type="match status" value="1"/>
</dbReference>
<evidence type="ECO:0000256" key="1">
    <source>
        <dbReference type="ARBA" id="ARBA00004196"/>
    </source>
</evidence>
<dbReference type="PROSITE" id="PS51257">
    <property type="entry name" value="PROKAR_LIPOPROTEIN"/>
    <property type="match status" value="1"/>
</dbReference>
<evidence type="ECO:0000313" key="9">
    <source>
        <dbReference type="Proteomes" id="UP000576209"/>
    </source>
</evidence>
<evidence type="ECO:0000259" key="6">
    <source>
        <dbReference type="Pfam" id="PF25944"/>
    </source>
</evidence>
<dbReference type="GO" id="GO:0005886">
    <property type="term" value="C:plasma membrane"/>
    <property type="evidence" value="ECO:0007669"/>
    <property type="project" value="TreeGrafter"/>
</dbReference>
<feature type="chain" id="PRO_5032954487" evidence="4">
    <location>
        <begin position="22"/>
        <end position="375"/>
    </location>
</feature>
<dbReference type="GO" id="GO:0022857">
    <property type="term" value="F:transmembrane transporter activity"/>
    <property type="evidence" value="ECO:0007669"/>
    <property type="project" value="InterPro"/>
</dbReference>
<name>A0A840E865_9BACT</name>
<dbReference type="Gene3D" id="2.40.50.100">
    <property type="match status" value="1"/>
</dbReference>
<feature type="signal peptide" evidence="4">
    <location>
        <begin position="1"/>
        <end position="21"/>
    </location>
</feature>
<evidence type="ECO:0000256" key="2">
    <source>
        <dbReference type="ARBA" id="ARBA00009477"/>
    </source>
</evidence>
<comment type="similarity">
    <text evidence="2">Belongs to the membrane fusion protein (MFP) (TC 8.A.1) family.</text>
</comment>
<keyword evidence="9" id="KW-1185">Reference proteome</keyword>
<feature type="domain" description="Multidrug resistance protein MdtA-like barrel-sandwich hybrid" evidence="5">
    <location>
        <begin position="65"/>
        <end position="190"/>
    </location>
</feature>
<feature type="coiled-coil region" evidence="3">
    <location>
        <begin position="96"/>
        <end position="154"/>
    </location>
</feature>
<dbReference type="GO" id="GO:0030313">
    <property type="term" value="C:cell envelope"/>
    <property type="evidence" value="ECO:0007669"/>
    <property type="project" value="UniProtKB-SubCell"/>
</dbReference>
<reference evidence="8 9" key="1">
    <citation type="submission" date="2020-08" db="EMBL/GenBank/DDBJ databases">
        <title>Genomic Encyclopedia of Type Strains, Phase IV (KMG-IV): sequencing the most valuable type-strain genomes for metagenomic binning, comparative biology and taxonomic classification.</title>
        <authorList>
            <person name="Goeker M."/>
        </authorList>
    </citation>
    <scope>NUCLEOTIDE SEQUENCE [LARGE SCALE GENOMIC DNA]</scope>
    <source>
        <strain evidence="8 9">DSM 105137</strain>
    </source>
</reference>
<organism evidence="8 9">
    <name type="scientific">Neolewinella aquimaris</name>
    <dbReference type="NCBI Taxonomy" id="1835722"/>
    <lineage>
        <taxon>Bacteria</taxon>
        <taxon>Pseudomonadati</taxon>
        <taxon>Bacteroidota</taxon>
        <taxon>Saprospiria</taxon>
        <taxon>Saprospirales</taxon>
        <taxon>Lewinellaceae</taxon>
        <taxon>Neolewinella</taxon>
    </lineage>
</organism>
<feature type="domain" description="Multidrug resistance protein MdtA-like C-terminal permuted SH3" evidence="7">
    <location>
        <begin position="288"/>
        <end position="348"/>
    </location>
</feature>
<dbReference type="AlphaFoldDB" id="A0A840E865"/>
<gene>
    <name evidence="8" type="ORF">GGR28_002422</name>
</gene>
<dbReference type="RefSeq" id="WP_183496040.1">
    <property type="nucleotide sequence ID" value="NZ_JACIFF010000006.1"/>
</dbReference>
<dbReference type="InterPro" id="IPR006143">
    <property type="entry name" value="RND_pump_MFP"/>
</dbReference>
<dbReference type="Pfam" id="PF25944">
    <property type="entry name" value="Beta-barrel_RND"/>
    <property type="match status" value="1"/>
</dbReference>
<dbReference type="Gene3D" id="2.40.420.20">
    <property type="match status" value="1"/>
</dbReference>
<evidence type="ECO:0000259" key="5">
    <source>
        <dbReference type="Pfam" id="PF25917"/>
    </source>
</evidence>
<comment type="subcellular location">
    <subcellularLocation>
        <location evidence="1">Cell envelope</location>
    </subcellularLocation>
</comment>
<dbReference type="SUPFAM" id="SSF111369">
    <property type="entry name" value="HlyD-like secretion proteins"/>
    <property type="match status" value="1"/>
</dbReference>
<dbReference type="InterPro" id="IPR058626">
    <property type="entry name" value="MdtA-like_b-barrel"/>
</dbReference>
<dbReference type="InterPro" id="IPR058625">
    <property type="entry name" value="MdtA-like_BSH"/>
</dbReference>
<dbReference type="Proteomes" id="UP000576209">
    <property type="component" value="Unassembled WGS sequence"/>
</dbReference>
<evidence type="ECO:0000259" key="7">
    <source>
        <dbReference type="Pfam" id="PF25967"/>
    </source>
</evidence>
<dbReference type="NCBIfam" id="TIGR01730">
    <property type="entry name" value="RND_mfp"/>
    <property type="match status" value="1"/>
</dbReference>
<evidence type="ECO:0000256" key="4">
    <source>
        <dbReference type="SAM" id="SignalP"/>
    </source>
</evidence>
<dbReference type="Pfam" id="PF25967">
    <property type="entry name" value="RND-MFP_C"/>
    <property type="match status" value="1"/>
</dbReference>
<evidence type="ECO:0000313" key="8">
    <source>
        <dbReference type="EMBL" id="MBB4079795.1"/>
    </source>
</evidence>
<keyword evidence="4" id="KW-0732">Signal</keyword>
<dbReference type="EMBL" id="JACIFF010000006">
    <property type="protein sequence ID" value="MBB4079795.1"/>
    <property type="molecule type" value="Genomic_DNA"/>
</dbReference>
<dbReference type="Gene3D" id="2.40.30.170">
    <property type="match status" value="1"/>
</dbReference>
<keyword evidence="3" id="KW-0175">Coiled coil</keyword>
<dbReference type="GO" id="GO:0046677">
    <property type="term" value="P:response to antibiotic"/>
    <property type="evidence" value="ECO:0007669"/>
    <property type="project" value="TreeGrafter"/>
</dbReference>
<comment type="caution">
    <text evidence="8">The sequence shown here is derived from an EMBL/GenBank/DDBJ whole genome shotgun (WGS) entry which is preliminary data.</text>
</comment>
<sequence>MKFLHLFAPLLVAGSVLVSCADDSARVPAGPPPGPPSFAVLTVPTQTVTTQREYPARLTGIVNSEVRAKISGYVTEVLVDEGQRVRRGQLLFRLETQSLNQDAAAARANVNAAQVEVNKLEPLVEKNIISNVQLETARARLQQAESGLDGISANINYGRIVSPIDGYLGRIRLRKGSLVSPSSQEPLTTVSDISKVYAYFSMNEGEYFDFFQQTAGETMEQKVDNLPPVALVLSNGSPYTGSGTIETVINRVNDQTGTVQFRAVFDNPAGLLSDGNSGTIRLPQTFTDAVVVPKTTTYEQQGRTYVYKVNGDSTAVSAPITIAAEVDNLFVVSAGVTAGDRIVATGIAKLRGGTKVKPVQTAFDSIAQPLPTVFR</sequence>
<dbReference type="InterPro" id="IPR058627">
    <property type="entry name" value="MdtA-like_C"/>
</dbReference>
<proteinExistence type="inferred from homology"/>
<feature type="domain" description="Multidrug resistance protein MdtA-like beta-barrel" evidence="6">
    <location>
        <begin position="220"/>
        <end position="279"/>
    </location>
</feature>
<protein>
    <submittedName>
        <fullName evidence="8">Membrane fusion protein (Multidrug efflux system)</fullName>
    </submittedName>
</protein>
<dbReference type="Gene3D" id="1.10.287.470">
    <property type="entry name" value="Helix hairpin bin"/>
    <property type="match status" value="1"/>
</dbReference>